<evidence type="ECO:0000313" key="2">
    <source>
        <dbReference type="Proteomes" id="UP000230222"/>
    </source>
</evidence>
<dbReference type="AlphaFoldDB" id="A0A2M8KNG2"/>
<reference evidence="2" key="1">
    <citation type="submission" date="2017-09" db="EMBL/GenBank/DDBJ databases">
        <title>Depth-based differentiation of microbial function through sediment-hosted aquifers and enrichment of novel symbionts in the deep terrestrial subsurface.</title>
        <authorList>
            <person name="Probst A.J."/>
            <person name="Ladd B."/>
            <person name="Jarett J.K."/>
            <person name="Geller-Mcgrath D.E."/>
            <person name="Sieber C.M.K."/>
            <person name="Emerson J.B."/>
            <person name="Anantharaman K."/>
            <person name="Thomas B.C."/>
            <person name="Malmstrom R."/>
            <person name="Stieglmeier M."/>
            <person name="Klingl A."/>
            <person name="Woyke T."/>
            <person name="Ryan C.M."/>
            <person name="Banfield J.F."/>
        </authorList>
    </citation>
    <scope>NUCLEOTIDE SEQUENCE [LARGE SCALE GENOMIC DNA]</scope>
</reference>
<organism evidence="1 2">
    <name type="scientific">Candidatus Roizmanbacteria bacterium CG10_big_fil_rev_8_21_14_0_10_39_12</name>
    <dbReference type="NCBI Taxonomy" id="1974852"/>
    <lineage>
        <taxon>Bacteria</taxon>
        <taxon>Candidatus Roizmaniibacteriota</taxon>
    </lineage>
</organism>
<gene>
    <name evidence="1" type="ORF">COU87_04660</name>
</gene>
<protein>
    <submittedName>
        <fullName evidence="1">Uncharacterized protein</fullName>
    </submittedName>
</protein>
<comment type="caution">
    <text evidence="1">The sequence shown here is derived from an EMBL/GenBank/DDBJ whole genome shotgun (WGS) entry which is preliminary data.</text>
</comment>
<dbReference type="Proteomes" id="UP000230222">
    <property type="component" value="Unassembled WGS sequence"/>
</dbReference>
<proteinExistence type="predicted"/>
<sequence length="230" mass="26653">MQESEINPVLKMKELFGYRQELTEMHKDTYLYSEPGQQLLRPALYSIHDLLDRVMPLGSCEPLHLEPIASELPIATGLVSEKNSKKIKERAVRRDLLGNPKHVPRNSSLFMRSQEVSGAVLIEQAHTEFLEDYTVDSNPLPIEYIQSNRYVSFRNGIWHLGTKRTSPYIHTIIRHKNGYPIHEYRHDLTDGLAFFEEMDKKSEPTQEIVGQREVAIILLNLEENCRTKAR</sequence>
<name>A0A2M8KNG2_9BACT</name>
<evidence type="ECO:0000313" key="1">
    <source>
        <dbReference type="EMBL" id="PJE61429.1"/>
    </source>
</evidence>
<dbReference type="EMBL" id="PFEC01000079">
    <property type="protein sequence ID" value="PJE61429.1"/>
    <property type="molecule type" value="Genomic_DNA"/>
</dbReference>
<accession>A0A2M8KNG2</accession>